<dbReference type="OrthoDB" id="6132759at2759"/>
<feature type="transmembrane region" description="Helical" evidence="9">
    <location>
        <begin position="436"/>
        <end position="455"/>
    </location>
</feature>
<protein>
    <submittedName>
        <fullName evidence="10">Sodium:solute symporter family-domain-containing protein</fullName>
    </submittedName>
</protein>
<comment type="subcellular location">
    <subcellularLocation>
        <location evidence="1">Membrane</location>
        <topology evidence="1">Multi-pass membrane protein</topology>
    </subcellularLocation>
</comment>
<evidence type="ECO:0000256" key="5">
    <source>
        <dbReference type="ARBA" id="ARBA00022989"/>
    </source>
</evidence>
<dbReference type="PANTHER" id="PTHR48086">
    <property type="entry name" value="SODIUM/PROLINE SYMPORTER-RELATED"/>
    <property type="match status" value="1"/>
</dbReference>
<evidence type="ECO:0000256" key="9">
    <source>
        <dbReference type="SAM" id="Phobius"/>
    </source>
</evidence>
<dbReference type="GO" id="GO:0015606">
    <property type="term" value="F:spermidine transmembrane transporter activity"/>
    <property type="evidence" value="ECO:0007669"/>
    <property type="project" value="TreeGrafter"/>
</dbReference>
<sequence length="708" mass="77083">MPTSLNFNPRQTTLSLQLLITMALTPAVSNTLIYVTFAIFFCVGIYAGVRARGKRQDKQDWLGATRSQTAWPLGANWFAANMGVWILFSLPEIATITGLQGVIVYTFACVVPIPIFAWLGPMIRRKSPKGFTLTAYMLKRFNRVLHAFISIMSVIYMACYMVSELSALGQTLNLLTGLDPLAPIIVVSLLTSIYTAYGGFRASLLTDTVQGWCLLFIVIISAIAIVTNIRIGPDQISAQPWILQGSKKGWEQLYILPVAVTFSNFFHQGFWQRAFASKTDKDLRQSAIIGSTMLFPVLFFIGFTGIIAAWAGIWPGPDPAAPVPGSLSFFSIIAILPDWLVGVVVVLTAALVCSSIDTLQSALVSTLSNDVFNNQLPLHFIRVIGVVINAPIIYMAARQLDIFQVFLIGDLLACVAITPAMLGLYDGFYFLNAYDALIGAIFGLFSVFAFGSGYYNDAQKGINLILLPGGLYVEDESVLGAFIAAPFGAAIATFLSFGSRQACIFLYCKVRGQEYEFPPKPEIDATLYAGDEFHTEDERQQTEADIHKAFDQKKIKKDEEEVDLEVATDKSRADVATATVPRSAHINSSAAPWNPPPCETLLFVRHGGPAVPRSRSKSGTGMRNAAASGAVPSGAVPSVRVPSSNSVVSSLGQRYCTSHYSLPLRRWPSQGSQLGAEMIPSLPYLGSRCSELEAESSDHSAFVVRFNV</sequence>
<feature type="transmembrane region" description="Helical" evidence="9">
    <location>
        <begin position="212"/>
        <end position="232"/>
    </location>
</feature>
<keyword evidence="3" id="KW-0813">Transport</keyword>
<keyword evidence="4 9" id="KW-0812">Transmembrane</keyword>
<feature type="transmembrane region" description="Helical" evidence="9">
    <location>
        <begin position="183"/>
        <end position="200"/>
    </location>
</feature>
<keyword evidence="5 9" id="KW-1133">Transmembrane helix</keyword>
<evidence type="ECO:0000256" key="4">
    <source>
        <dbReference type="ARBA" id="ARBA00022692"/>
    </source>
</evidence>
<feature type="transmembrane region" description="Helical" evidence="9">
    <location>
        <begin position="327"/>
        <end position="356"/>
    </location>
</feature>
<feature type="transmembrane region" description="Helical" evidence="9">
    <location>
        <begin position="70"/>
        <end position="90"/>
    </location>
</feature>
<dbReference type="Pfam" id="PF00474">
    <property type="entry name" value="SSF"/>
    <property type="match status" value="1"/>
</dbReference>
<dbReference type="InterPro" id="IPR001734">
    <property type="entry name" value="Na/solute_symporter"/>
</dbReference>
<dbReference type="InterPro" id="IPR038377">
    <property type="entry name" value="Na/Glc_symporter_sf"/>
</dbReference>
<organism evidence="10 11">
    <name type="scientific">Jimgerdemannia flammicorona</name>
    <dbReference type="NCBI Taxonomy" id="994334"/>
    <lineage>
        <taxon>Eukaryota</taxon>
        <taxon>Fungi</taxon>
        <taxon>Fungi incertae sedis</taxon>
        <taxon>Mucoromycota</taxon>
        <taxon>Mucoromycotina</taxon>
        <taxon>Endogonomycetes</taxon>
        <taxon>Endogonales</taxon>
        <taxon>Endogonaceae</taxon>
        <taxon>Jimgerdemannia</taxon>
    </lineage>
</organism>
<dbReference type="Gene3D" id="1.20.1730.10">
    <property type="entry name" value="Sodium/glucose cotransporter"/>
    <property type="match status" value="1"/>
</dbReference>
<dbReference type="EMBL" id="RBNI01001882">
    <property type="protein sequence ID" value="RUP49885.1"/>
    <property type="molecule type" value="Genomic_DNA"/>
</dbReference>
<comment type="caution">
    <text evidence="10">The sequence shown here is derived from an EMBL/GenBank/DDBJ whole genome shotgun (WGS) entry which is preliminary data.</text>
</comment>
<evidence type="ECO:0000256" key="6">
    <source>
        <dbReference type="ARBA" id="ARBA00023136"/>
    </source>
</evidence>
<evidence type="ECO:0000256" key="7">
    <source>
        <dbReference type="RuleBase" id="RU362091"/>
    </source>
</evidence>
<proteinExistence type="inferred from homology"/>
<keyword evidence="6 9" id="KW-0472">Membrane</keyword>
<feature type="transmembrane region" description="Helical" evidence="9">
    <location>
        <begin position="102"/>
        <end position="123"/>
    </location>
</feature>
<dbReference type="PANTHER" id="PTHR48086:SF10">
    <property type="entry name" value="AGR155CP"/>
    <property type="match status" value="1"/>
</dbReference>
<feature type="transmembrane region" description="Helical" evidence="9">
    <location>
        <begin position="402"/>
        <end position="424"/>
    </location>
</feature>
<keyword evidence="11" id="KW-1185">Reference proteome</keyword>
<dbReference type="GO" id="GO:0005886">
    <property type="term" value="C:plasma membrane"/>
    <property type="evidence" value="ECO:0007669"/>
    <property type="project" value="TreeGrafter"/>
</dbReference>
<gene>
    <name evidence="10" type="ORF">BC936DRAFT_141114</name>
</gene>
<feature type="transmembrane region" description="Helical" evidence="9">
    <location>
        <begin position="144"/>
        <end position="163"/>
    </location>
</feature>
<dbReference type="InterPro" id="IPR050277">
    <property type="entry name" value="Sodium:Solute_Symporter"/>
</dbReference>
<evidence type="ECO:0000256" key="2">
    <source>
        <dbReference type="ARBA" id="ARBA00006434"/>
    </source>
</evidence>
<evidence type="ECO:0000256" key="3">
    <source>
        <dbReference type="ARBA" id="ARBA00022448"/>
    </source>
</evidence>
<evidence type="ECO:0000313" key="11">
    <source>
        <dbReference type="Proteomes" id="UP000268093"/>
    </source>
</evidence>
<dbReference type="PROSITE" id="PS50283">
    <property type="entry name" value="NA_SOLUT_SYMP_3"/>
    <property type="match status" value="1"/>
</dbReference>
<evidence type="ECO:0000313" key="10">
    <source>
        <dbReference type="EMBL" id="RUP49885.1"/>
    </source>
</evidence>
<evidence type="ECO:0000256" key="8">
    <source>
        <dbReference type="SAM" id="MobiDB-lite"/>
    </source>
</evidence>
<feature type="transmembrane region" description="Helical" evidence="9">
    <location>
        <begin position="252"/>
        <end position="271"/>
    </location>
</feature>
<dbReference type="Proteomes" id="UP000268093">
    <property type="component" value="Unassembled WGS sequence"/>
</dbReference>
<reference evidence="10 11" key="1">
    <citation type="journal article" date="2018" name="New Phytol.">
        <title>Phylogenomics of Endogonaceae and evolution of mycorrhizas within Mucoromycota.</title>
        <authorList>
            <person name="Chang Y."/>
            <person name="Desiro A."/>
            <person name="Na H."/>
            <person name="Sandor L."/>
            <person name="Lipzen A."/>
            <person name="Clum A."/>
            <person name="Barry K."/>
            <person name="Grigoriev I.V."/>
            <person name="Martin F.M."/>
            <person name="Stajich J.E."/>
            <person name="Smith M.E."/>
            <person name="Bonito G."/>
            <person name="Spatafora J.W."/>
        </authorList>
    </citation>
    <scope>NUCLEOTIDE SEQUENCE [LARGE SCALE GENOMIC DNA]</scope>
    <source>
        <strain evidence="10 11">GMNB39</strain>
    </source>
</reference>
<feature type="compositionally biased region" description="Low complexity" evidence="8">
    <location>
        <begin position="625"/>
        <end position="643"/>
    </location>
</feature>
<feature type="transmembrane region" description="Helical" evidence="9">
    <location>
        <begin position="376"/>
        <end position="396"/>
    </location>
</feature>
<feature type="transmembrane region" description="Helical" evidence="9">
    <location>
        <begin position="478"/>
        <end position="497"/>
    </location>
</feature>
<accession>A0A433DGI3</accession>
<name>A0A433DGI3_9FUNG</name>
<dbReference type="AlphaFoldDB" id="A0A433DGI3"/>
<feature type="transmembrane region" description="Helical" evidence="9">
    <location>
        <begin position="292"/>
        <end position="315"/>
    </location>
</feature>
<feature type="region of interest" description="Disordered" evidence="8">
    <location>
        <begin position="609"/>
        <end position="643"/>
    </location>
</feature>
<feature type="transmembrane region" description="Helical" evidence="9">
    <location>
        <begin position="31"/>
        <end position="49"/>
    </location>
</feature>
<evidence type="ECO:0000256" key="1">
    <source>
        <dbReference type="ARBA" id="ARBA00004141"/>
    </source>
</evidence>
<comment type="similarity">
    <text evidence="2 7">Belongs to the sodium:solute symporter (SSF) (TC 2.A.21) family.</text>
</comment>